<name>A0A0G0M2P1_9BACT</name>
<dbReference type="InterPro" id="IPR018701">
    <property type="entry name" value="DUF2206_membrane"/>
</dbReference>
<feature type="transmembrane region" description="Helical" evidence="1">
    <location>
        <begin position="365"/>
        <end position="382"/>
    </location>
</feature>
<feature type="transmembrane region" description="Helical" evidence="1">
    <location>
        <begin position="526"/>
        <end position="543"/>
    </location>
</feature>
<feature type="transmembrane region" description="Helical" evidence="1">
    <location>
        <begin position="319"/>
        <end position="335"/>
    </location>
</feature>
<gene>
    <name evidence="2" type="ORF">UT23_C0011G0033</name>
</gene>
<keyword evidence="1" id="KW-0812">Transmembrane</keyword>
<reference evidence="2 3" key="1">
    <citation type="journal article" date="2015" name="Nature">
        <title>rRNA introns, odd ribosomes, and small enigmatic genomes across a large radiation of phyla.</title>
        <authorList>
            <person name="Brown C.T."/>
            <person name="Hug L.A."/>
            <person name="Thomas B.C."/>
            <person name="Sharon I."/>
            <person name="Castelle C.J."/>
            <person name="Singh A."/>
            <person name="Wilkins M.J."/>
            <person name="Williams K.H."/>
            <person name="Banfield J.F."/>
        </authorList>
    </citation>
    <scope>NUCLEOTIDE SEQUENCE [LARGE SCALE GENOMIC DNA]</scope>
</reference>
<feature type="transmembrane region" description="Helical" evidence="1">
    <location>
        <begin position="294"/>
        <end position="313"/>
    </location>
</feature>
<feature type="transmembrane region" description="Helical" evidence="1">
    <location>
        <begin position="7"/>
        <end position="25"/>
    </location>
</feature>
<evidence type="ECO:0000313" key="3">
    <source>
        <dbReference type="Proteomes" id="UP000034325"/>
    </source>
</evidence>
<feature type="transmembrane region" description="Helical" evidence="1">
    <location>
        <begin position="31"/>
        <end position="51"/>
    </location>
</feature>
<keyword evidence="1" id="KW-1133">Transmembrane helix</keyword>
<protein>
    <recommendedName>
        <fullName evidence="4">DUF2206 domain-containing protein</fullName>
    </recommendedName>
</protein>
<feature type="transmembrane region" description="Helical" evidence="1">
    <location>
        <begin position="402"/>
        <end position="422"/>
    </location>
</feature>
<dbReference type="Proteomes" id="UP000034325">
    <property type="component" value="Unassembled WGS sequence"/>
</dbReference>
<feature type="transmembrane region" description="Helical" evidence="1">
    <location>
        <begin position="342"/>
        <end position="359"/>
    </location>
</feature>
<proteinExistence type="predicted"/>
<dbReference type="EMBL" id="LBWA01000011">
    <property type="protein sequence ID" value="KKQ97562.1"/>
    <property type="molecule type" value="Genomic_DNA"/>
</dbReference>
<organism evidence="2 3">
    <name type="scientific">Candidatus Woesebacteria bacterium GW2011_GWA1_39_12</name>
    <dbReference type="NCBI Taxonomy" id="1618549"/>
    <lineage>
        <taxon>Bacteria</taxon>
        <taxon>Candidatus Woeseibacteriota</taxon>
    </lineage>
</organism>
<feature type="transmembrane region" description="Helical" evidence="1">
    <location>
        <begin position="163"/>
        <end position="182"/>
    </location>
</feature>
<evidence type="ECO:0000256" key="1">
    <source>
        <dbReference type="SAM" id="Phobius"/>
    </source>
</evidence>
<dbReference type="AlphaFoldDB" id="A0A0G0M2P1"/>
<feature type="transmembrane region" description="Helical" evidence="1">
    <location>
        <begin position="612"/>
        <end position="630"/>
    </location>
</feature>
<feature type="transmembrane region" description="Helical" evidence="1">
    <location>
        <begin position="63"/>
        <end position="86"/>
    </location>
</feature>
<evidence type="ECO:0008006" key="4">
    <source>
        <dbReference type="Google" id="ProtNLM"/>
    </source>
</evidence>
<feature type="transmembrane region" description="Helical" evidence="1">
    <location>
        <begin position="555"/>
        <end position="574"/>
    </location>
</feature>
<feature type="transmembrane region" description="Helical" evidence="1">
    <location>
        <begin position="98"/>
        <end position="117"/>
    </location>
</feature>
<comment type="caution">
    <text evidence="2">The sequence shown here is derived from an EMBL/GenBank/DDBJ whole genome shotgun (WGS) entry which is preliminary data.</text>
</comment>
<evidence type="ECO:0000313" key="2">
    <source>
        <dbReference type="EMBL" id="KKQ97562.1"/>
    </source>
</evidence>
<feature type="transmembrane region" description="Helical" evidence="1">
    <location>
        <begin position="137"/>
        <end position="157"/>
    </location>
</feature>
<dbReference type="Pfam" id="PF09971">
    <property type="entry name" value="DUF2206"/>
    <property type="match status" value="1"/>
</dbReference>
<keyword evidence="1" id="KW-0472">Membrane</keyword>
<sequence length="763" mass="87875">MKLNRNILFPTLLIIQIVINLLFVINSNYLFIRTILSFLSLVLMPGLLLILCLRIKNLRNYEYLSYIIGFSLSLLILGGLLINSLLPLIGVIKPLSDIPVIVGYNLLLLILGVITFFRSKDLNLSISYPKFSKLNWFILLSSLVFLPLSIFGAVTLNNGGTNGVALSMIVGIVIYIFTVTLFRKHLVDDIFPPIIYFIGLALLLSYSLRSWHILGWDINLEYQMFQLTKTRLLWTVSNSLDPFNSCLSITILPTLFNTFLKINDEYIFKLVYQLLFAIVPINIFLIVRRYTSSLVAFFSSFLLMSQEFFYMGLTSVTRQEIALIFFTCSVLVLLNNKIEAKIRNVIFILFGASLVVAHYSTTYSALFLFFTAYFLILILRYINGKSQFINNLIIGNQRLKNVNLKLIPLLILLVLTIIWNVFITKSANNLKYTISGMYRSIGETFTNNNRSQTVYSFLFNKNYSYSSDQLDESIKKFSGQYLRLNKIDPVLKGEIVDIYKPHLVSYKPLFQEKNLLTSISSYPYTIAKYIIMLSLFIGIIYLLMNKTNNNIYYDVEYLFLAIASLIFIILVVILPHISVAYNVERVFFQSLTFSSFFILIGMEIIFKSFRSLKYFLILSVLVIYMLYQSGVTAPFTGNVLRVNTSNTGMEYDEHYIHEEDISAIKWISNRYDNYMYIYMDFMAIPKFKAFAGRNINKIQYVIPNIIDKSNYVYASYSNTHGNIAFIDDIIYSSGNTLAISYPFNFLNTNKNLVYNNGGAKIYK</sequence>
<accession>A0A0G0M2P1</accession>
<feature type="transmembrane region" description="Helical" evidence="1">
    <location>
        <begin position="194"/>
        <end position="214"/>
    </location>
</feature>
<feature type="transmembrane region" description="Helical" evidence="1">
    <location>
        <begin position="266"/>
        <end position="287"/>
    </location>
</feature>
<feature type="transmembrane region" description="Helical" evidence="1">
    <location>
        <begin position="586"/>
        <end position="605"/>
    </location>
</feature>